<dbReference type="GeneID" id="34564333"/>
<comment type="caution">
    <text evidence="2">The sequence shown here is derived from an EMBL/GenBank/DDBJ whole genome shotgun (WGS) entry which is preliminary data.</text>
</comment>
<name>A0A1G4AWK5_9PEZI</name>
<evidence type="ECO:0000256" key="1">
    <source>
        <dbReference type="SAM" id="MobiDB-lite"/>
    </source>
</evidence>
<protein>
    <submittedName>
        <fullName evidence="2">Uncharacterized protein</fullName>
    </submittedName>
</protein>
<feature type="region of interest" description="Disordered" evidence="1">
    <location>
        <begin position="222"/>
        <end position="244"/>
    </location>
</feature>
<organism evidence="2 3">
    <name type="scientific">Colletotrichum orchidophilum</name>
    <dbReference type="NCBI Taxonomy" id="1209926"/>
    <lineage>
        <taxon>Eukaryota</taxon>
        <taxon>Fungi</taxon>
        <taxon>Dikarya</taxon>
        <taxon>Ascomycota</taxon>
        <taxon>Pezizomycotina</taxon>
        <taxon>Sordariomycetes</taxon>
        <taxon>Hypocreomycetidae</taxon>
        <taxon>Glomerellales</taxon>
        <taxon>Glomerellaceae</taxon>
        <taxon>Colletotrichum</taxon>
    </lineage>
</organism>
<evidence type="ECO:0000313" key="3">
    <source>
        <dbReference type="Proteomes" id="UP000176998"/>
    </source>
</evidence>
<dbReference type="Proteomes" id="UP000176998">
    <property type="component" value="Unassembled WGS sequence"/>
</dbReference>
<gene>
    <name evidence="2" type="ORF">CORC01_11197</name>
</gene>
<dbReference type="AlphaFoldDB" id="A0A1G4AWK5"/>
<evidence type="ECO:0000313" key="2">
    <source>
        <dbReference type="EMBL" id="OHE93511.1"/>
    </source>
</evidence>
<proteinExistence type="predicted"/>
<reference evidence="2 3" key="1">
    <citation type="submission" date="2016-09" db="EMBL/GenBank/DDBJ databases">
        <authorList>
            <person name="Capua I."/>
            <person name="De Benedictis P."/>
            <person name="Joannis T."/>
            <person name="Lombin L.H."/>
            <person name="Cattoli G."/>
        </authorList>
    </citation>
    <scope>NUCLEOTIDE SEQUENCE [LARGE SCALE GENOMIC DNA]</scope>
    <source>
        <strain evidence="2 3">IMI 309357</strain>
    </source>
</reference>
<keyword evidence="3" id="KW-1185">Reference proteome</keyword>
<feature type="compositionally biased region" description="Polar residues" evidence="1">
    <location>
        <begin position="230"/>
        <end position="244"/>
    </location>
</feature>
<accession>A0A1G4AWK5</accession>
<dbReference type="EMBL" id="MJBS01000118">
    <property type="protein sequence ID" value="OHE93511.1"/>
    <property type="molecule type" value="Genomic_DNA"/>
</dbReference>
<dbReference type="RefSeq" id="XP_022470676.1">
    <property type="nucleotide sequence ID" value="XM_022622823.1"/>
</dbReference>
<sequence>MFTTNKRPGLHHQQQMTSRVYTPPRNCLSSHAFFHTTCVLLQKRAPTLLLLAAAFFDPIVPDAGTVPGHDASLMSQVKLKLYVLLRGEEETEAVPPSRAASLCPSSQHLVAMKSPTQCAQVAYFVAPIGHHRLITPLVASVTVPDAVVSVQIHELGPIQANTASTSPGILVCVALRILMHFERFHSLGSRRQLISGNSPTGHARSQVSTAKHRLRLLGVGIANHPRPFPSKSTRSGGNPASNQPNIIHVRKVGWDVDMSGSDVLHYHAKACHEIENQGQRYPSEAPKHAQTGSDLAARHVRFPSETSSGQWFDDACHRCCTVQP</sequence>